<dbReference type="InterPro" id="IPR005625">
    <property type="entry name" value="PepSY-ass_TM"/>
</dbReference>
<evidence type="ECO:0000313" key="3">
    <source>
        <dbReference type="Proteomes" id="UP000585050"/>
    </source>
</evidence>
<dbReference type="Proteomes" id="UP000585050">
    <property type="component" value="Unassembled WGS sequence"/>
</dbReference>
<keyword evidence="1" id="KW-1133">Transmembrane helix</keyword>
<keyword evidence="1" id="KW-0472">Membrane</keyword>
<reference evidence="2 3" key="1">
    <citation type="submission" date="2020-04" db="EMBL/GenBank/DDBJ databases">
        <title>Flammeovirga sp. SR4, a novel species isolated from seawater.</title>
        <authorList>
            <person name="Wang X."/>
        </authorList>
    </citation>
    <scope>NUCLEOTIDE SEQUENCE [LARGE SCALE GENOMIC DNA]</scope>
    <source>
        <strain evidence="2 3">SR4</strain>
    </source>
</reference>
<feature type="transmembrane region" description="Helical" evidence="1">
    <location>
        <begin position="342"/>
        <end position="361"/>
    </location>
</feature>
<dbReference type="EMBL" id="JABAIL010000001">
    <property type="protein sequence ID" value="NLR89852.1"/>
    <property type="molecule type" value="Genomic_DNA"/>
</dbReference>
<keyword evidence="1" id="KW-0812">Transmembrane</keyword>
<comment type="caution">
    <text evidence="2">The sequence shown here is derived from an EMBL/GenBank/DDBJ whole genome shotgun (WGS) entry which is preliminary data.</text>
</comment>
<dbReference type="PANTHER" id="PTHR34219:SF3">
    <property type="entry name" value="BLL7967 PROTEIN"/>
    <property type="match status" value="1"/>
</dbReference>
<name>A0A7X8XTY4_9BACT</name>
<feature type="transmembrane region" description="Helical" evidence="1">
    <location>
        <begin position="192"/>
        <end position="215"/>
    </location>
</feature>
<keyword evidence="3" id="KW-1185">Reference proteome</keyword>
<sequence>MTSTKKVIGQLHLIVGLISGLVVFIVSITGAIYAYEHEIQEITQPYRFVENVLDNSLPPSKIKEIAEEALPNTLVQRVYYESPQNSSMALHFEEGKEYYYLTFIDQYTGEVLKTKNLRQDFFTIILYIHISLLLPYGKEIIGICTLLFSGLLVSGIILWWPKNKSKKAIKQKFKIKWDARWRRQNYDLHSVLGFYASWILIFTVITGLVWSFSWFETGVYFLLSGGEKLDDKNELKSRPTVDSSKKTIDIAWESVINDSPEMIGGVIYIPNKKEDIITIYTSPEHGTYGKLDWRYFDQYSGKELNYSGYRGRYKNASPAEKILRLNYDIHTGGIFGIVGKTIMFFISLISSSLPITGFLLWRGRRKKKKAKPKKILETV</sequence>
<feature type="transmembrane region" description="Helical" evidence="1">
    <location>
        <begin position="12"/>
        <end position="35"/>
    </location>
</feature>
<evidence type="ECO:0000256" key="1">
    <source>
        <dbReference type="SAM" id="Phobius"/>
    </source>
</evidence>
<feature type="transmembrane region" description="Helical" evidence="1">
    <location>
        <begin position="140"/>
        <end position="160"/>
    </location>
</feature>
<dbReference type="PANTHER" id="PTHR34219">
    <property type="entry name" value="IRON-REGULATED INNER MEMBRANE PROTEIN-RELATED"/>
    <property type="match status" value="1"/>
</dbReference>
<dbReference type="RefSeq" id="WP_168880536.1">
    <property type="nucleotide sequence ID" value="NZ_JABAIL010000001.1"/>
</dbReference>
<dbReference type="Pfam" id="PF03929">
    <property type="entry name" value="PepSY_TM"/>
    <property type="match status" value="1"/>
</dbReference>
<dbReference type="AlphaFoldDB" id="A0A7X8XTY4"/>
<gene>
    <name evidence="2" type="ORF">HGP29_01485</name>
</gene>
<protein>
    <submittedName>
        <fullName evidence="2">PepSY domain-containing protein</fullName>
    </submittedName>
</protein>
<organism evidence="2 3">
    <name type="scientific">Flammeovirga agarivorans</name>
    <dbReference type="NCBI Taxonomy" id="2726742"/>
    <lineage>
        <taxon>Bacteria</taxon>
        <taxon>Pseudomonadati</taxon>
        <taxon>Bacteroidota</taxon>
        <taxon>Cytophagia</taxon>
        <taxon>Cytophagales</taxon>
        <taxon>Flammeovirgaceae</taxon>
        <taxon>Flammeovirga</taxon>
    </lineage>
</organism>
<accession>A0A7X8XTY4</accession>
<evidence type="ECO:0000313" key="2">
    <source>
        <dbReference type="EMBL" id="NLR89852.1"/>
    </source>
</evidence>
<proteinExistence type="predicted"/>